<dbReference type="RefSeq" id="XP_022466181.1">
    <property type="nucleotide sequence ID" value="XM_022609824.1"/>
</dbReference>
<dbReference type="SUPFAM" id="SSF56112">
    <property type="entry name" value="Protein kinase-like (PK-like)"/>
    <property type="match status" value="1"/>
</dbReference>
<name>J7SA61_HUIN7</name>
<dbReference type="InterPro" id="IPR000719">
    <property type="entry name" value="Prot_kinase_dom"/>
</dbReference>
<dbReference type="Pfam" id="PF00069">
    <property type="entry name" value="Pkinase"/>
    <property type="match status" value="1"/>
</dbReference>
<dbReference type="FunFam" id="1.10.510.10:FF:000571">
    <property type="entry name" value="Maternal embryonic leucine zipper kinase"/>
    <property type="match status" value="1"/>
</dbReference>
<dbReference type="Proteomes" id="UP000006310">
    <property type="component" value="Chromosome 9"/>
</dbReference>
<dbReference type="eggNOG" id="KOG0032">
    <property type="taxonomic scope" value="Eukaryota"/>
</dbReference>
<dbReference type="CDD" id="cd05117">
    <property type="entry name" value="STKc_CAMK"/>
    <property type="match status" value="1"/>
</dbReference>
<dbReference type="AlphaFoldDB" id="J7SA61"/>
<protein>
    <recommendedName>
        <fullName evidence="4">Protein kinase domain-containing protein</fullName>
    </recommendedName>
</protein>
<gene>
    <name evidence="5" type="primary">KNAG0I01480</name>
    <name evidence="5" type="ordered locus">KNAG_0I01480</name>
</gene>
<evidence type="ECO:0000259" key="4">
    <source>
        <dbReference type="PROSITE" id="PS50011"/>
    </source>
</evidence>
<dbReference type="GO" id="GO:0004672">
    <property type="term" value="F:protein kinase activity"/>
    <property type="evidence" value="ECO:0007669"/>
    <property type="project" value="InterPro"/>
</dbReference>
<evidence type="ECO:0000313" key="5">
    <source>
        <dbReference type="EMBL" id="CCK71936.1"/>
    </source>
</evidence>
<feature type="domain" description="Protein kinase" evidence="4">
    <location>
        <begin position="41"/>
        <end position="303"/>
    </location>
</feature>
<reference evidence="5 6" key="1">
    <citation type="journal article" date="2011" name="Proc. Natl. Acad. Sci. U.S.A.">
        <title>Evolutionary erosion of yeast sex chromosomes by mating-type switching accidents.</title>
        <authorList>
            <person name="Gordon J.L."/>
            <person name="Armisen D."/>
            <person name="Proux-Wera E."/>
            <person name="Oheigeartaigh S.S."/>
            <person name="Byrne K.P."/>
            <person name="Wolfe K.H."/>
        </authorList>
    </citation>
    <scope>NUCLEOTIDE SEQUENCE [LARGE SCALE GENOMIC DNA]</scope>
    <source>
        <strain evidence="6">ATCC MYA-139 / BCRC 22969 / CBS 8797 / CCRC 22969 / KCTC 17520 / NBRC 10181 / NCYC 3082</strain>
    </source>
</reference>
<evidence type="ECO:0000313" key="6">
    <source>
        <dbReference type="Proteomes" id="UP000006310"/>
    </source>
</evidence>
<dbReference type="EMBL" id="HE978322">
    <property type="protein sequence ID" value="CCK71936.1"/>
    <property type="molecule type" value="Genomic_DNA"/>
</dbReference>
<feature type="region of interest" description="Disordered" evidence="3">
    <location>
        <begin position="419"/>
        <end position="440"/>
    </location>
</feature>
<dbReference type="InterPro" id="IPR008271">
    <property type="entry name" value="Ser/Thr_kinase_AS"/>
</dbReference>
<keyword evidence="6" id="KW-1185">Reference proteome</keyword>
<proteinExistence type="predicted"/>
<evidence type="ECO:0000256" key="2">
    <source>
        <dbReference type="ARBA" id="ARBA00022840"/>
    </source>
</evidence>
<sequence>MPASIVSKDLAEPESIKGHKVSKLLRKLSGQPPSYVNRADYEFGKTMGAGTFGVVRKATKISTGEEVAVKIILKKALEGNDIQLQMLYDELAILQQLKHPNIVEFKAWFESKDKIYIVTQLATGGELFDTILKRGKFTELDAVDIVVQILKAVEYIHSQNVVHRDLKPENILYVDESEKSQIVIADFGIAKRLEGEGDLIFKAAGSLGYVAPEVLLNSGHGKPCDIWSVGIIAYTLLCGYSPFVAEDVDGFLDEIVENEEPIAFHSPYWDEISNEAKQFILRAVTIDPFQRPTATELLKDPWITSKGFKGAERNILPDVKKGFSLRKKLRDAVELVMINNRIRQLKNLYSSPDSESDSDLEEAPMVSLESLTQSLNDLRVNSHKKLVKMTQDQKRLQSTLTQDMFSMIVKTASKNKKFLKGLDPMSSSSKESSSEKGKKK</sequence>
<reference evidence="6" key="2">
    <citation type="submission" date="2012-08" db="EMBL/GenBank/DDBJ databases">
        <title>Genome sequence of Kazachstania naganishii.</title>
        <authorList>
            <person name="Gordon J.L."/>
            <person name="Armisen D."/>
            <person name="Proux-Wera E."/>
            <person name="OhEigeartaigh S.S."/>
            <person name="Byrne K.P."/>
            <person name="Wolfe K.H."/>
        </authorList>
    </citation>
    <scope>NUCLEOTIDE SEQUENCE [LARGE SCALE GENOMIC DNA]</scope>
    <source>
        <strain evidence="6">ATCC MYA-139 / BCRC 22969 / CBS 8797 / CCRC 22969 / KCTC 17520 / NBRC 10181 / NCYC 3082</strain>
    </source>
</reference>
<keyword evidence="2" id="KW-0067">ATP-binding</keyword>
<evidence type="ECO:0000256" key="1">
    <source>
        <dbReference type="ARBA" id="ARBA00022741"/>
    </source>
</evidence>
<dbReference type="OMA" id="HDWFESR"/>
<dbReference type="PANTHER" id="PTHR24347">
    <property type="entry name" value="SERINE/THREONINE-PROTEIN KINASE"/>
    <property type="match status" value="1"/>
</dbReference>
<dbReference type="GeneID" id="34527679"/>
<organism evidence="5 6">
    <name type="scientific">Huiozyma naganishii (strain ATCC MYA-139 / BCRC 22969 / CBS 8797 / KCTC 17520 / NBRC 10181 / NCYC 3082 / Yp74L-3)</name>
    <name type="common">Yeast</name>
    <name type="synonym">Kazachstania naganishii</name>
    <dbReference type="NCBI Taxonomy" id="1071383"/>
    <lineage>
        <taxon>Eukaryota</taxon>
        <taxon>Fungi</taxon>
        <taxon>Dikarya</taxon>
        <taxon>Ascomycota</taxon>
        <taxon>Saccharomycotina</taxon>
        <taxon>Saccharomycetes</taxon>
        <taxon>Saccharomycetales</taxon>
        <taxon>Saccharomycetaceae</taxon>
        <taxon>Huiozyma</taxon>
    </lineage>
</organism>
<dbReference type="Gene3D" id="3.30.200.20">
    <property type="entry name" value="Phosphorylase Kinase, domain 1"/>
    <property type="match status" value="1"/>
</dbReference>
<keyword evidence="1" id="KW-0547">Nucleotide-binding</keyword>
<evidence type="ECO:0000256" key="3">
    <source>
        <dbReference type="SAM" id="MobiDB-lite"/>
    </source>
</evidence>
<dbReference type="OrthoDB" id="40902at2759"/>
<dbReference type="HOGENOM" id="CLU_000288_63_0_1"/>
<dbReference type="STRING" id="1071383.J7SA61"/>
<dbReference type="Gene3D" id="1.10.510.10">
    <property type="entry name" value="Transferase(Phosphotransferase) domain 1"/>
    <property type="match status" value="1"/>
</dbReference>
<dbReference type="PROSITE" id="PS00108">
    <property type="entry name" value="PROTEIN_KINASE_ST"/>
    <property type="match status" value="1"/>
</dbReference>
<accession>J7SA61</accession>
<dbReference type="FunFam" id="3.30.200.20:FF:000042">
    <property type="entry name" value="Aurora kinase A"/>
    <property type="match status" value="1"/>
</dbReference>
<dbReference type="GO" id="GO:0005524">
    <property type="term" value="F:ATP binding"/>
    <property type="evidence" value="ECO:0007669"/>
    <property type="project" value="UniProtKB-KW"/>
</dbReference>
<dbReference type="InterPro" id="IPR011009">
    <property type="entry name" value="Kinase-like_dom_sf"/>
</dbReference>
<dbReference type="KEGG" id="kng:KNAG_0I01480"/>
<dbReference type="SMART" id="SM00220">
    <property type="entry name" value="S_TKc"/>
    <property type="match status" value="1"/>
</dbReference>
<dbReference type="PROSITE" id="PS50011">
    <property type="entry name" value="PROTEIN_KINASE_DOM"/>
    <property type="match status" value="1"/>
</dbReference>